<protein>
    <submittedName>
        <fullName evidence="1">Uncharacterized protein</fullName>
    </submittedName>
</protein>
<evidence type="ECO:0000313" key="2">
    <source>
        <dbReference type="Proteomes" id="UP001163321"/>
    </source>
</evidence>
<gene>
    <name evidence="1" type="ORF">PsorP6_006048</name>
</gene>
<accession>A0ACC0W729</accession>
<comment type="caution">
    <text evidence="1">The sequence shown here is derived from an EMBL/GenBank/DDBJ whole genome shotgun (WGS) entry which is preliminary data.</text>
</comment>
<proteinExistence type="predicted"/>
<reference evidence="1 2" key="1">
    <citation type="journal article" date="2022" name="bioRxiv">
        <title>The genome of the oomycete Peronosclerospora sorghi, a cosmopolitan pathogen of maize and sorghum, is inflated with dispersed pseudogenes.</title>
        <authorList>
            <person name="Fletcher K."/>
            <person name="Martin F."/>
            <person name="Isakeit T."/>
            <person name="Cavanaugh K."/>
            <person name="Magill C."/>
            <person name="Michelmore R."/>
        </authorList>
    </citation>
    <scope>NUCLEOTIDE SEQUENCE [LARGE SCALE GENOMIC DNA]</scope>
    <source>
        <strain evidence="1">P6</strain>
    </source>
</reference>
<evidence type="ECO:0000313" key="1">
    <source>
        <dbReference type="EMBL" id="KAI9914247.1"/>
    </source>
</evidence>
<organism evidence="1 2">
    <name type="scientific">Peronosclerospora sorghi</name>
    <dbReference type="NCBI Taxonomy" id="230839"/>
    <lineage>
        <taxon>Eukaryota</taxon>
        <taxon>Sar</taxon>
        <taxon>Stramenopiles</taxon>
        <taxon>Oomycota</taxon>
        <taxon>Peronosporomycetes</taxon>
        <taxon>Peronosporales</taxon>
        <taxon>Peronosporaceae</taxon>
        <taxon>Peronosclerospora</taxon>
    </lineage>
</organism>
<dbReference type="EMBL" id="CM047583">
    <property type="protein sequence ID" value="KAI9914247.1"/>
    <property type="molecule type" value="Genomic_DNA"/>
</dbReference>
<sequence>MNFWFATSVVYHPQPFGGIVDIGNRTLIILVQHSHVPLQVQIDTQVVCPMDLCEALSRRHVLRTTLVVDDCCLLRNAKHIPCDRPTSVFAVPEICVGIRFNGDAVVYQLGLVIDLTKVNRASQVSHHLFSHHIVLLGVATSESTQNLNRMCNVWTRARHKIL</sequence>
<name>A0ACC0W729_9STRA</name>
<dbReference type="Proteomes" id="UP001163321">
    <property type="component" value="Chromosome 4"/>
</dbReference>
<keyword evidence="2" id="KW-1185">Reference proteome</keyword>